<evidence type="ECO:0000313" key="1">
    <source>
        <dbReference type="EMBL" id="OAD66404.1"/>
    </source>
</evidence>
<organism evidence="1 2">
    <name type="scientific">Phycomyces blakesleeanus (strain ATCC 8743b / DSM 1359 / FGSC 10004 / NBRC 33097 / NRRL 1555)</name>
    <dbReference type="NCBI Taxonomy" id="763407"/>
    <lineage>
        <taxon>Eukaryota</taxon>
        <taxon>Fungi</taxon>
        <taxon>Fungi incertae sedis</taxon>
        <taxon>Mucoromycota</taxon>
        <taxon>Mucoromycotina</taxon>
        <taxon>Mucoromycetes</taxon>
        <taxon>Mucorales</taxon>
        <taxon>Phycomycetaceae</taxon>
        <taxon>Phycomyces</taxon>
    </lineage>
</organism>
<dbReference type="RefSeq" id="XP_018284444.1">
    <property type="nucleotide sequence ID" value="XM_018442352.1"/>
</dbReference>
<accession>A0A162N766</accession>
<proteinExistence type="predicted"/>
<dbReference type="GeneID" id="29003258"/>
<gene>
    <name evidence="1" type="ORF">PHYBLDRAFT_70865</name>
</gene>
<protein>
    <submittedName>
        <fullName evidence="1">Uncharacterized protein</fullName>
    </submittedName>
</protein>
<dbReference type="EMBL" id="KV441003">
    <property type="protein sequence ID" value="OAD66404.1"/>
    <property type="molecule type" value="Genomic_DNA"/>
</dbReference>
<dbReference type="InParanoid" id="A0A162N766"/>
<name>A0A162N766_PHYB8</name>
<sequence>MTNCPPIHHINRLESATFSVRKDTRDIVFRAKIFGNYYITLCSQQLQNNDIPHCIFTQHVWYSVCQMGNAKRVTSTINIPSDKLTVWNRLSSSYRAIAYIYKKLGEELRNVEPKCALSLLH</sequence>
<evidence type="ECO:0000313" key="2">
    <source>
        <dbReference type="Proteomes" id="UP000077315"/>
    </source>
</evidence>
<reference evidence="2" key="1">
    <citation type="submission" date="2015-06" db="EMBL/GenBank/DDBJ databases">
        <title>Expansion of signal transduction pathways in fungi by whole-genome duplication.</title>
        <authorList>
            <consortium name="DOE Joint Genome Institute"/>
            <person name="Corrochano L.M."/>
            <person name="Kuo A."/>
            <person name="Marcet-Houben M."/>
            <person name="Polaino S."/>
            <person name="Salamov A."/>
            <person name="Villalobos J.M."/>
            <person name="Alvarez M.I."/>
            <person name="Avalos J."/>
            <person name="Benito E.P."/>
            <person name="Benoit I."/>
            <person name="Burger G."/>
            <person name="Camino L.P."/>
            <person name="Canovas D."/>
            <person name="Cerda-Olmedo E."/>
            <person name="Cheng J.-F."/>
            <person name="Dominguez A."/>
            <person name="Elias M."/>
            <person name="Eslava A.P."/>
            <person name="Glaser F."/>
            <person name="Grimwood J."/>
            <person name="Gutierrez G."/>
            <person name="Heitman J."/>
            <person name="Henrissat B."/>
            <person name="Iturriaga E.A."/>
            <person name="Lang B.F."/>
            <person name="Lavin J.L."/>
            <person name="Lee S."/>
            <person name="Li W."/>
            <person name="Lindquist E."/>
            <person name="Lopez-Garcia S."/>
            <person name="Luque E.M."/>
            <person name="Marcos A.T."/>
            <person name="Martin J."/>
            <person name="McCluskey K."/>
            <person name="Medina H.R."/>
            <person name="Miralles-Duran A."/>
            <person name="Miyazaki A."/>
            <person name="Munoz-Torres E."/>
            <person name="Oguiza J.A."/>
            <person name="Ohm R."/>
            <person name="Olmedo M."/>
            <person name="Orejas M."/>
            <person name="Ortiz-Castellanos L."/>
            <person name="Pisabarro A.G."/>
            <person name="Rodriguez-Romero J."/>
            <person name="Ruiz-Herrera J."/>
            <person name="Ruiz-Vazquez R."/>
            <person name="Sanz C."/>
            <person name="Schackwitz W."/>
            <person name="Schmutz J."/>
            <person name="Shahriari M."/>
            <person name="Shelest E."/>
            <person name="Silva-Franco F."/>
            <person name="Soanes D."/>
            <person name="Syed K."/>
            <person name="Tagua V.G."/>
            <person name="Talbot N.J."/>
            <person name="Thon M."/>
            <person name="De vries R.P."/>
            <person name="Wiebenga A."/>
            <person name="Yadav J.S."/>
            <person name="Braun E.L."/>
            <person name="Baker S."/>
            <person name="Garre V."/>
            <person name="Horwitz B."/>
            <person name="Torres-Martinez S."/>
            <person name="Idnurm A."/>
            <person name="Herrera-Estrella A."/>
            <person name="Gabaldon T."/>
            <person name="Grigoriev I.V."/>
        </authorList>
    </citation>
    <scope>NUCLEOTIDE SEQUENCE [LARGE SCALE GENOMIC DNA]</scope>
    <source>
        <strain evidence="2">NRRL 1555(-)</strain>
    </source>
</reference>
<keyword evidence="2" id="KW-1185">Reference proteome</keyword>
<dbReference type="AlphaFoldDB" id="A0A162N766"/>
<dbReference type="VEuPathDB" id="FungiDB:PHYBLDRAFT_70865"/>
<dbReference type="Proteomes" id="UP000077315">
    <property type="component" value="Unassembled WGS sequence"/>
</dbReference>
<dbReference type="OrthoDB" id="2285535at2759"/>